<proteinExistence type="predicted"/>
<keyword evidence="1" id="KW-0472">Membrane</keyword>
<gene>
    <name evidence="2" type="ORF">CEX98_01585</name>
</gene>
<reference evidence="3" key="1">
    <citation type="journal article" date="2019" name="Genome Announc.">
        <title>Draft Genome Sequence of Pseudoalteromonas piscicida Strain 36Y ROTHPW, an Hypersaline Seawater Isolate from the South Coast of Sonora, Mexico.</title>
        <authorList>
            <person name="Sanchez-Diaz R."/>
            <person name="Molina-Garza Z.J."/>
            <person name="Cruz-Suarez L.E."/>
            <person name="Selvin J."/>
            <person name="Kiran G.S."/>
            <person name="Ibarra-Gamez J.C."/>
            <person name="Gomez-Gil B."/>
            <person name="Galaviz-Silva L."/>
        </authorList>
    </citation>
    <scope>NUCLEOTIDE SEQUENCE [LARGE SCALE GENOMIC DNA]</scope>
    <source>
        <strain evidence="3">36Y_RITHPW</strain>
    </source>
</reference>
<name>A0A2A5JVE3_PSEO7</name>
<dbReference type="OrthoDB" id="5768437at2"/>
<sequence length="139" mass="15386">MQLNKGFSLIEVVVSMLVAGLMLLGLAATQLKSLQFASNSFHYTMALVHGQNAIERIWPLLCELQHNNNDMTQNNPLMQQVQPIDDRFTLILPATYSHNMQITVSWQDKRLSNPAENQISLTASYPSVIDTCSAPPGGS</sequence>
<keyword evidence="3" id="KW-1185">Reference proteome</keyword>
<protein>
    <submittedName>
        <fullName evidence="2">Prepilin-type cleavage/methylation domain-containing protein</fullName>
    </submittedName>
</protein>
<dbReference type="RefSeq" id="WP_099640394.1">
    <property type="nucleotide sequence ID" value="NZ_NKHF01000007.1"/>
</dbReference>
<dbReference type="AlphaFoldDB" id="A0A2A5JVE3"/>
<dbReference type="EMBL" id="NKHF01000007">
    <property type="protein sequence ID" value="PCK33444.1"/>
    <property type="molecule type" value="Genomic_DNA"/>
</dbReference>
<organism evidence="2 3">
    <name type="scientific">Pseudoalteromonas piscicida</name>
    <dbReference type="NCBI Taxonomy" id="43662"/>
    <lineage>
        <taxon>Bacteria</taxon>
        <taxon>Pseudomonadati</taxon>
        <taxon>Pseudomonadota</taxon>
        <taxon>Gammaproteobacteria</taxon>
        <taxon>Alteromonadales</taxon>
        <taxon>Pseudoalteromonadaceae</taxon>
        <taxon>Pseudoalteromonas</taxon>
    </lineage>
</organism>
<accession>A0A2A5JVE3</accession>
<dbReference type="InterPro" id="IPR012902">
    <property type="entry name" value="N_methyl_site"/>
</dbReference>
<dbReference type="Pfam" id="PF07963">
    <property type="entry name" value="N_methyl"/>
    <property type="match status" value="1"/>
</dbReference>
<feature type="transmembrane region" description="Helical" evidence="1">
    <location>
        <begin position="6"/>
        <end position="28"/>
    </location>
</feature>
<keyword evidence="1" id="KW-1133">Transmembrane helix</keyword>
<evidence type="ECO:0000313" key="2">
    <source>
        <dbReference type="EMBL" id="PCK33444.1"/>
    </source>
</evidence>
<comment type="caution">
    <text evidence="2">The sequence shown here is derived from an EMBL/GenBank/DDBJ whole genome shotgun (WGS) entry which is preliminary data.</text>
</comment>
<keyword evidence="1" id="KW-0812">Transmembrane</keyword>
<dbReference type="NCBIfam" id="TIGR02532">
    <property type="entry name" value="IV_pilin_GFxxxE"/>
    <property type="match status" value="1"/>
</dbReference>
<dbReference type="PROSITE" id="PS00409">
    <property type="entry name" value="PROKAR_NTER_METHYL"/>
    <property type="match status" value="1"/>
</dbReference>
<evidence type="ECO:0000256" key="1">
    <source>
        <dbReference type="SAM" id="Phobius"/>
    </source>
</evidence>
<dbReference type="Proteomes" id="UP000228621">
    <property type="component" value="Unassembled WGS sequence"/>
</dbReference>
<evidence type="ECO:0000313" key="3">
    <source>
        <dbReference type="Proteomes" id="UP000228621"/>
    </source>
</evidence>